<accession>A0A183FVC0</accession>
<protein>
    <submittedName>
        <fullName evidence="3">Secreted protein</fullName>
    </submittedName>
</protein>
<sequence>MWSKCREKMIPLPFCSDFGDDYANTADGPGNASQNGFIASAMSLDLLQDHLVSCTAHKSIFLRFSASANSKQPPYNVPTFSVATLVLLTLRDF</sequence>
<evidence type="ECO:0000313" key="3">
    <source>
        <dbReference type="WBParaSite" id="HPBE_0001223901-mRNA-1"/>
    </source>
</evidence>
<organism evidence="2 3">
    <name type="scientific">Heligmosomoides polygyrus</name>
    <name type="common">Parasitic roundworm</name>
    <dbReference type="NCBI Taxonomy" id="6339"/>
    <lineage>
        <taxon>Eukaryota</taxon>
        <taxon>Metazoa</taxon>
        <taxon>Ecdysozoa</taxon>
        <taxon>Nematoda</taxon>
        <taxon>Chromadorea</taxon>
        <taxon>Rhabditida</taxon>
        <taxon>Rhabditina</taxon>
        <taxon>Rhabditomorpha</taxon>
        <taxon>Strongyloidea</taxon>
        <taxon>Heligmosomidae</taxon>
        <taxon>Heligmosomoides</taxon>
    </lineage>
</organism>
<proteinExistence type="predicted"/>
<reference evidence="1 2" key="1">
    <citation type="submission" date="2018-11" db="EMBL/GenBank/DDBJ databases">
        <authorList>
            <consortium name="Pathogen Informatics"/>
        </authorList>
    </citation>
    <scope>NUCLEOTIDE SEQUENCE [LARGE SCALE GENOMIC DNA]</scope>
</reference>
<keyword evidence="2" id="KW-1185">Reference proteome</keyword>
<reference evidence="3" key="2">
    <citation type="submission" date="2019-09" db="UniProtKB">
        <authorList>
            <consortium name="WormBaseParasite"/>
        </authorList>
    </citation>
    <scope>IDENTIFICATION</scope>
</reference>
<evidence type="ECO:0000313" key="2">
    <source>
        <dbReference type="Proteomes" id="UP000050761"/>
    </source>
</evidence>
<name>A0A183FVC0_HELPZ</name>
<dbReference type="EMBL" id="UZAH01027415">
    <property type="protein sequence ID" value="VDO91444.1"/>
    <property type="molecule type" value="Genomic_DNA"/>
</dbReference>
<evidence type="ECO:0000313" key="1">
    <source>
        <dbReference type="EMBL" id="VDO91444.1"/>
    </source>
</evidence>
<accession>A0A3P8A4J2</accession>
<dbReference type="WBParaSite" id="HPBE_0001223901-mRNA-1">
    <property type="protein sequence ID" value="HPBE_0001223901-mRNA-1"/>
    <property type="gene ID" value="HPBE_0001223901"/>
</dbReference>
<gene>
    <name evidence="1" type="ORF">HPBE_LOCUS12240</name>
</gene>
<dbReference type="Proteomes" id="UP000050761">
    <property type="component" value="Unassembled WGS sequence"/>
</dbReference>
<dbReference type="AlphaFoldDB" id="A0A183FVC0"/>